<dbReference type="InterPro" id="IPR029787">
    <property type="entry name" value="Nucleotide_cyclase"/>
</dbReference>
<dbReference type="EMBL" id="BONU01000009">
    <property type="protein sequence ID" value="GIG73509.1"/>
    <property type="molecule type" value="Genomic_DNA"/>
</dbReference>
<dbReference type="CDD" id="cd01949">
    <property type="entry name" value="GGDEF"/>
    <property type="match status" value="1"/>
</dbReference>
<dbReference type="Gene3D" id="3.30.70.270">
    <property type="match status" value="1"/>
</dbReference>
<dbReference type="Pfam" id="PF00990">
    <property type="entry name" value="GGDEF"/>
    <property type="match status" value="1"/>
</dbReference>
<evidence type="ECO:0000313" key="4">
    <source>
        <dbReference type="Proteomes" id="UP000653674"/>
    </source>
</evidence>
<comment type="caution">
    <text evidence="3">The sequence shown here is derived from an EMBL/GenBank/DDBJ whole genome shotgun (WGS) entry which is preliminary data.</text>
</comment>
<feature type="transmembrane region" description="Helical" evidence="1">
    <location>
        <begin position="292"/>
        <end position="311"/>
    </location>
</feature>
<dbReference type="InterPro" id="IPR052163">
    <property type="entry name" value="DGC-Regulatory_Protein"/>
</dbReference>
<dbReference type="SUPFAM" id="SSF55073">
    <property type="entry name" value="Nucleotide cyclase"/>
    <property type="match status" value="1"/>
</dbReference>
<feature type="transmembrane region" description="Helical" evidence="1">
    <location>
        <begin position="200"/>
        <end position="218"/>
    </location>
</feature>
<keyword evidence="1" id="KW-0472">Membrane</keyword>
<accession>A0A8J3LT90</accession>
<dbReference type="SMART" id="SM00267">
    <property type="entry name" value="GGDEF"/>
    <property type="match status" value="1"/>
</dbReference>
<proteinExistence type="predicted"/>
<keyword evidence="4" id="KW-1185">Reference proteome</keyword>
<dbReference type="InterPro" id="IPR000160">
    <property type="entry name" value="GGDEF_dom"/>
</dbReference>
<organism evidence="3 4">
    <name type="scientific">Planosporangium flavigriseum</name>
    <dbReference type="NCBI Taxonomy" id="373681"/>
    <lineage>
        <taxon>Bacteria</taxon>
        <taxon>Bacillati</taxon>
        <taxon>Actinomycetota</taxon>
        <taxon>Actinomycetes</taxon>
        <taxon>Micromonosporales</taxon>
        <taxon>Micromonosporaceae</taxon>
        <taxon>Planosporangium</taxon>
    </lineage>
</organism>
<feature type="transmembrane region" description="Helical" evidence="1">
    <location>
        <begin position="7"/>
        <end position="27"/>
    </location>
</feature>
<feature type="domain" description="GGDEF" evidence="2">
    <location>
        <begin position="362"/>
        <end position="495"/>
    </location>
</feature>
<protein>
    <recommendedName>
        <fullName evidence="2">GGDEF domain-containing protein</fullName>
    </recommendedName>
</protein>
<sequence>MADGHGRAISASVAGAVAAGYVAILLTRPGSPALTTGLTGGLTRAAILCAGVLWLRAAQWAPGRVRLALRMLGVAIIVRAVGGTIWIGGYLVKGSAGIPIPPLSMAAFAVTMLLGPVAVALLFGNRRIAGVRTLLDAMLIGIGLLYLAWATVLGPTYHVQGGGIPALSSLTYPLVNVVVMTMVLVLVRDAVPVIRTTAKLAATGLAFSFVSDCAYAFLSVEGSYRPGSVSDTGWLLGALVMAVATPRRRELAGIGAFTKPQPSRILLPYLPFILALGTTVVLFVIRNGQVEPTLYAISTVLTVLVVVRQLVTLKDNRTLTQRLERAVEDFRHRAYHDPLTGLANRDKFLEMMERRLAPAAGPRLGVLYIDLDGFKPINDTLGHAAGDRVLTVVAQRLSEAARSDDVVARIGGDEFAIMLAELQYTADAETVAQRIQSALGAGIDIDGVPVRVGASIGIAYGRPGRIGLGELLRNADVAMYTAKLQGRRRTVAFEPHLLSRRPLGQVS</sequence>
<name>A0A8J3LT90_9ACTN</name>
<feature type="transmembrane region" description="Helical" evidence="1">
    <location>
        <begin position="67"/>
        <end position="91"/>
    </location>
</feature>
<feature type="transmembrane region" description="Helical" evidence="1">
    <location>
        <begin position="33"/>
        <end position="55"/>
    </location>
</feature>
<dbReference type="PANTHER" id="PTHR46663:SF2">
    <property type="entry name" value="GGDEF DOMAIN-CONTAINING PROTEIN"/>
    <property type="match status" value="1"/>
</dbReference>
<dbReference type="Proteomes" id="UP000653674">
    <property type="component" value="Unassembled WGS sequence"/>
</dbReference>
<reference evidence="3" key="1">
    <citation type="submission" date="2021-01" db="EMBL/GenBank/DDBJ databases">
        <title>Whole genome shotgun sequence of Planosporangium flavigriseum NBRC 105377.</title>
        <authorList>
            <person name="Komaki H."/>
            <person name="Tamura T."/>
        </authorList>
    </citation>
    <scope>NUCLEOTIDE SEQUENCE</scope>
    <source>
        <strain evidence="3">NBRC 105377</strain>
    </source>
</reference>
<dbReference type="RefSeq" id="WP_168078761.1">
    <property type="nucleotide sequence ID" value="NZ_BAAAQJ010000012.1"/>
</dbReference>
<feature type="transmembrane region" description="Helical" evidence="1">
    <location>
        <begin position="170"/>
        <end position="188"/>
    </location>
</feature>
<evidence type="ECO:0000313" key="3">
    <source>
        <dbReference type="EMBL" id="GIG73509.1"/>
    </source>
</evidence>
<feature type="transmembrane region" description="Helical" evidence="1">
    <location>
        <begin position="135"/>
        <end position="158"/>
    </location>
</feature>
<dbReference type="NCBIfam" id="TIGR00254">
    <property type="entry name" value="GGDEF"/>
    <property type="match status" value="1"/>
</dbReference>
<dbReference type="InterPro" id="IPR043128">
    <property type="entry name" value="Rev_trsase/Diguanyl_cyclase"/>
</dbReference>
<keyword evidence="1" id="KW-1133">Transmembrane helix</keyword>
<dbReference type="PROSITE" id="PS50887">
    <property type="entry name" value="GGDEF"/>
    <property type="match status" value="1"/>
</dbReference>
<dbReference type="AlphaFoldDB" id="A0A8J3LT90"/>
<evidence type="ECO:0000256" key="1">
    <source>
        <dbReference type="SAM" id="Phobius"/>
    </source>
</evidence>
<dbReference type="PANTHER" id="PTHR46663">
    <property type="entry name" value="DIGUANYLATE CYCLASE DGCT-RELATED"/>
    <property type="match status" value="1"/>
</dbReference>
<gene>
    <name evidence="3" type="ORF">Pfl04_19130</name>
</gene>
<keyword evidence="1" id="KW-0812">Transmembrane</keyword>
<feature type="transmembrane region" description="Helical" evidence="1">
    <location>
        <begin position="265"/>
        <end position="286"/>
    </location>
</feature>
<evidence type="ECO:0000259" key="2">
    <source>
        <dbReference type="PROSITE" id="PS50887"/>
    </source>
</evidence>
<feature type="transmembrane region" description="Helical" evidence="1">
    <location>
        <begin position="103"/>
        <end position="123"/>
    </location>
</feature>